<dbReference type="InterPro" id="IPR045276">
    <property type="entry name" value="YbiO_bact"/>
</dbReference>
<sequence>MTFLPSLGYGGQVIGSLIILIGALLLWLVIRFLIARSVTRVQNGYSVFKKPHFKWAQPALRPFDSARRVQRAETIGGLLSSVAAGTIAIVAILMAIETLGFNIGPILASVGIVGIAIGFGAREVIRDAFLGFFITIEDQYGIGDTIEVGDTVGVVQSLGLRITRMIDEDGAIWYVRNGDITKVGNRSQGNYVAPPAEPVAAAIPSTIEGTA</sequence>
<dbReference type="SUPFAM" id="SSF82861">
    <property type="entry name" value="Mechanosensitive channel protein MscS (YggB), transmembrane region"/>
    <property type="match status" value="1"/>
</dbReference>
<dbReference type="Pfam" id="PF00924">
    <property type="entry name" value="MS_channel_2nd"/>
    <property type="match status" value="1"/>
</dbReference>
<feature type="transmembrane region" description="Helical" evidence="7">
    <location>
        <begin position="12"/>
        <end position="34"/>
    </location>
</feature>
<dbReference type="PANTHER" id="PTHR30460:SF0">
    <property type="entry name" value="MODERATE CONDUCTANCE MECHANOSENSITIVE CHANNEL YBIO"/>
    <property type="match status" value="1"/>
</dbReference>
<evidence type="ECO:0000256" key="1">
    <source>
        <dbReference type="ARBA" id="ARBA00004651"/>
    </source>
</evidence>
<dbReference type="Proteomes" id="UP000272560">
    <property type="component" value="Unassembled WGS sequence"/>
</dbReference>
<comment type="subcellular location">
    <subcellularLocation>
        <location evidence="1">Cell membrane</location>
        <topology evidence="1">Multi-pass membrane protein</topology>
    </subcellularLocation>
</comment>
<keyword evidence="6 7" id="KW-0472">Membrane</keyword>
<comment type="caution">
    <text evidence="10">The sequence shown here is derived from an EMBL/GenBank/DDBJ whole genome shotgun (WGS) entry which is preliminary data.</text>
</comment>
<dbReference type="Pfam" id="PF21088">
    <property type="entry name" value="MS_channel_1st"/>
    <property type="match status" value="1"/>
</dbReference>
<evidence type="ECO:0000256" key="6">
    <source>
        <dbReference type="ARBA" id="ARBA00023136"/>
    </source>
</evidence>
<dbReference type="Gene3D" id="1.10.287.1260">
    <property type="match status" value="1"/>
</dbReference>
<dbReference type="OrthoDB" id="4638917at2"/>
<evidence type="ECO:0000313" key="10">
    <source>
        <dbReference type="EMBL" id="RJT81946.1"/>
    </source>
</evidence>
<proteinExistence type="inferred from homology"/>
<dbReference type="InterPro" id="IPR011014">
    <property type="entry name" value="MscS_channel_TM-2"/>
</dbReference>
<dbReference type="InterPro" id="IPR006685">
    <property type="entry name" value="MscS_channel_2nd"/>
</dbReference>
<evidence type="ECO:0000313" key="11">
    <source>
        <dbReference type="Proteomes" id="UP000272560"/>
    </source>
</evidence>
<dbReference type="RefSeq" id="WP_120147766.1">
    <property type="nucleotide sequence ID" value="NZ_QZVT01000002.1"/>
</dbReference>
<protein>
    <submittedName>
        <fullName evidence="10">Mechanosensitive ion channel protein MscS</fullName>
    </submittedName>
</protein>
<dbReference type="InterPro" id="IPR010920">
    <property type="entry name" value="LSM_dom_sf"/>
</dbReference>
<evidence type="ECO:0000256" key="7">
    <source>
        <dbReference type="SAM" id="Phobius"/>
    </source>
</evidence>
<feature type="domain" description="Mechanosensitive ion channel MscS" evidence="8">
    <location>
        <begin position="124"/>
        <end position="185"/>
    </location>
</feature>
<name>A0A3A5MH38_9MICC</name>
<dbReference type="GO" id="GO:0008381">
    <property type="term" value="F:mechanosensitive monoatomic ion channel activity"/>
    <property type="evidence" value="ECO:0007669"/>
    <property type="project" value="InterPro"/>
</dbReference>
<keyword evidence="3" id="KW-1003">Cell membrane</keyword>
<comment type="similarity">
    <text evidence="2">Belongs to the MscS (TC 1.A.23) family.</text>
</comment>
<evidence type="ECO:0000259" key="8">
    <source>
        <dbReference type="Pfam" id="PF00924"/>
    </source>
</evidence>
<dbReference type="Gene3D" id="2.30.30.60">
    <property type="match status" value="1"/>
</dbReference>
<evidence type="ECO:0000256" key="2">
    <source>
        <dbReference type="ARBA" id="ARBA00008017"/>
    </source>
</evidence>
<accession>A0A3A5MH38</accession>
<dbReference type="PANTHER" id="PTHR30460">
    <property type="entry name" value="MODERATE CONDUCTANCE MECHANOSENSITIVE CHANNEL YBIO"/>
    <property type="match status" value="1"/>
</dbReference>
<keyword evidence="5 7" id="KW-1133">Transmembrane helix</keyword>
<dbReference type="SUPFAM" id="SSF50182">
    <property type="entry name" value="Sm-like ribonucleoproteins"/>
    <property type="match status" value="1"/>
</dbReference>
<reference evidence="10 11" key="1">
    <citation type="submission" date="2018-09" db="EMBL/GenBank/DDBJ databases">
        <title>Novel species of Arthrobacter.</title>
        <authorList>
            <person name="Liu Q."/>
            <person name="Xin Y.-H."/>
        </authorList>
    </citation>
    <scope>NUCLEOTIDE SEQUENCE [LARGE SCALE GENOMIC DNA]</scope>
    <source>
        <strain evidence="10 11">Hz2</strain>
    </source>
</reference>
<dbReference type="InterPro" id="IPR049142">
    <property type="entry name" value="MS_channel_1st"/>
</dbReference>
<feature type="transmembrane region" description="Helical" evidence="7">
    <location>
        <begin position="102"/>
        <end position="121"/>
    </location>
</feature>
<keyword evidence="4 7" id="KW-0812">Transmembrane</keyword>
<keyword evidence="11" id="KW-1185">Reference proteome</keyword>
<dbReference type="InterPro" id="IPR023408">
    <property type="entry name" value="MscS_beta-dom_sf"/>
</dbReference>
<evidence type="ECO:0000256" key="4">
    <source>
        <dbReference type="ARBA" id="ARBA00022692"/>
    </source>
</evidence>
<gene>
    <name evidence="10" type="ORF">D6T63_04145</name>
</gene>
<organism evidence="10 11">
    <name type="scientific">Arthrobacter cheniae</name>
    <dbReference type="NCBI Taxonomy" id="1258888"/>
    <lineage>
        <taxon>Bacteria</taxon>
        <taxon>Bacillati</taxon>
        <taxon>Actinomycetota</taxon>
        <taxon>Actinomycetes</taxon>
        <taxon>Micrococcales</taxon>
        <taxon>Micrococcaceae</taxon>
        <taxon>Arthrobacter</taxon>
    </lineage>
</organism>
<evidence type="ECO:0000259" key="9">
    <source>
        <dbReference type="Pfam" id="PF21088"/>
    </source>
</evidence>
<dbReference type="EMBL" id="QZVT01000002">
    <property type="protein sequence ID" value="RJT81946.1"/>
    <property type="molecule type" value="Genomic_DNA"/>
</dbReference>
<dbReference type="GO" id="GO:0005886">
    <property type="term" value="C:plasma membrane"/>
    <property type="evidence" value="ECO:0007669"/>
    <property type="project" value="UniProtKB-SubCell"/>
</dbReference>
<evidence type="ECO:0000256" key="3">
    <source>
        <dbReference type="ARBA" id="ARBA00022475"/>
    </source>
</evidence>
<feature type="transmembrane region" description="Helical" evidence="7">
    <location>
        <begin position="75"/>
        <end position="96"/>
    </location>
</feature>
<feature type="domain" description="Mechanosensitive ion channel transmembrane helices 2/3" evidence="9">
    <location>
        <begin position="87"/>
        <end position="121"/>
    </location>
</feature>
<evidence type="ECO:0000256" key="5">
    <source>
        <dbReference type="ARBA" id="ARBA00022989"/>
    </source>
</evidence>
<dbReference type="AlphaFoldDB" id="A0A3A5MH38"/>